<evidence type="ECO:0008006" key="3">
    <source>
        <dbReference type="Google" id="ProtNLM"/>
    </source>
</evidence>
<evidence type="ECO:0000313" key="2">
    <source>
        <dbReference type="Proteomes" id="UP000289738"/>
    </source>
</evidence>
<organism evidence="1 2">
    <name type="scientific">Arachis hypogaea</name>
    <name type="common">Peanut</name>
    <dbReference type="NCBI Taxonomy" id="3818"/>
    <lineage>
        <taxon>Eukaryota</taxon>
        <taxon>Viridiplantae</taxon>
        <taxon>Streptophyta</taxon>
        <taxon>Embryophyta</taxon>
        <taxon>Tracheophyta</taxon>
        <taxon>Spermatophyta</taxon>
        <taxon>Magnoliopsida</taxon>
        <taxon>eudicotyledons</taxon>
        <taxon>Gunneridae</taxon>
        <taxon>Pentapetalae</taxon>
        <taxon>rosids</taxon>
        <taxon>fabids</taxon>
        <taxon>Fabales</taxon>
        <taxon>Fabaceae</taxon>
        <taxon>Papilionoideae</taxon>
        <taxon>50 kb inversion clade</taxon>
        <taxon>dalbergioids sensu lato</taxon>
        <taxon>Dalbergieae</taxon>
        <taxon>Pterocarpus clade</taxon>
        <taxon>Arachis</taxon>
    </lineage>
</organism>
<keyword evidence="2" id="KW-1185">Reference proteome</keyword>
<dbReference type="PANTHER" id="PTHR38926:SF2">
    <property type="entry name" value="F-BOX_LRR-REPEAT PROTEIN 21-RELATED"/>
    <property type="match status" value="1"/>
</dbReference>
<dbReference type="SUPFAM" id="SSF52047">
    <property type="entry name" value="RNI-like"/>
    <property type="match status" value="1"/>
</dbReference>
<dbReference type="EMBL" id="SDMP01000019">
    <property type="protein sequence ID" value="RYQ92942.1"/>
    <property type="molecule type" value="Genomic_DNA"/>
</dbReference>
<dbReference type="AlphaFoldDB" id="A0A444XTA3"/>
<evidence type="ECO:0000313" key="1">
    <source>
        <dbReference type="EMBL" id="RYQ92942.1"/>
    </source>
</evidence>
<dbReference type="InterPro" id="IPR001611">
    <property type="entry name" value="Leu-rich_rpt"/>
</dbReference>
<dbReference type="InterPro" id="IPR032675">
    <property type="entry name" value="LRR_dom_sf"/>
</dbReference>
<dbReference type="Pfam" id="PF13516">
    <property type="entry name" value="LRR_6"/>
    <property type="match status" value="2"/>
</dbReference>
<dbReference type="PANTHER" id="PTHR38926">
    <property type="entry name" value="F-BOX DOMAIN CONTAINING PROTEIN, EXPRESSED"/>
    <property type="match status" value="1"/>
</dbReference>
<dbReference type="Gene3D" id="3.80.10.10">
    <property type="entry name" value="Ribonuclease Inhibitor"/>
    <property type="match status" value="1"/>
</dbReference>
<accession>A0A444XTA3</accession>
<dbReference type="STRING" id="3818.A0A444XTA3"/>
<comment type="caution">
    <text evidence="1">The sequence shown here is derived from an EMBL/GenBank/DDBJ whole genome shotgun (WGS) entry which is preliminary data.</text>
</comment>
<dbReference type="Proteomes" id="UP000289738">
    <property type="component" value="Chromosome B09"/>
</dbReference>
<gene>
    <name evidence="1" type="ORF">Ahy_B09g099184</name>
</gene>
<reference evidence="1 2" key="1">
    <citation type="submission" date="2019-01" db="EMBL/GenBank/DDBJ databases">
        <title>Sequencing of cultivated peanut Arachis hypogaea provides insights into genome evolution and oil improvement.</title>
        <authorList>
            <person name="Chen X."/>
        </authorList>
    </citation>
    <scope>NUCLEOTIDE SEQUENCE [LARGE SCALE GENOMIC DNA]</scope>
    <source>
        <strain evidence="2">cv. Fuhuasheng</strain>
        <tissue evidence="1">Leaves</tissue>
    </source>
</reference>
<name>A0A444XTA3_ARAHY</name>
<sequence length="156" mass="18309">MPIGNEDAFAIAQNMSNLRHLQLVRNSCLDNNGVSAILDGCRYLESLDLRWCDNVNLEGRLRKMCDKQLKYFIEPNALEDFLGYKFGKLCNADWYDDLTYTYRSCKEMCDHYIAENKSQDNGELSEEDEEEEVTTNWDEIYDIEKCTKNQRSRKGF</sequence>
<protein>
    <recommendedName>
        <fullName evidence="3">F-box/LRR-repeat protein</fullName>
    </recommendedName>
</protein>
<proteinExistence type="predicted"/>